<dbReference type="InterPro" id="IPR011004">
    <property type="entry name" value="Trimer_LpxA-like_sf"/>
</dbReference>
<protein>
    <submittedName>
        <fullName evidence="3">Mannose-1-phosphate guanylyltransferase, putative</fullName>
    </submittedName>
</protein>
<dbReference type="SUPFAM" id="SSF53448">
    <property type="entry name" value="Nucleotide-diphospho-sugar transferases"/>
    <property type="match status" value="1"/>
</dbReference>
<dbReference type="OrthoDB" id="9813880at2"/>
<keyword evidence="3" id="KW-0548">Nucleotidyltransferase</keyword>
<evidence type="ECO:0000313" key="4">
    <source>
        <dbReference type="Proteomes" id="UP000001007"/>
    </source>
</evidence>
<dbReference type="KEGG" id="cte:CT2056"/>
<dbReference type="InterPro" id="IPR029044">
    <property type="entry name" value="Nucleotide-diphossugar_trans"/>
</dbReference>
<dbReference type="CDD" id="cd06422">
    <property type="entry name" value="NTP_transferase_like_1"/>
    <property type="match status" value="1"/>
</dbReference>
<keyword evidence="3" id="KW-0808">Transferase</keyword>
<feature type="domain" description="Nucleotidyl transferase" evidence="1">
    <location>
        <begin position="3"/>
        <end position="228"/>
    </location>
</feature>
<evidence type="ECO:0000259" key="2">
    <source>
        <dbReference type="Pfam" id="PF24894"/>
    </source>
</evidence>
<feature type="domain" description="Glucose-1-phosphate adenylyltransferase/Bifunctional protein GlmU-like C-terminal hexapeptide" evidence="2">
    <location>
        <begin position="249"/>
        <end position="308"/>
    </location>
</feature>
<evidence type="ECO:0000313" key="3">
    <source>
        <dbReference type="EMBL" id="AAM73273.1"/>
    </source>
</evidence>
<dbReference type="RefSeq" id="WP_010933711.1">
    <property type="nucleotide sequence ID" value="NC_002932.3"/>
</dbReference>
<dbReference type="PATRIC" id="fig|194439.7.peg.1863"/>
<dbReference type="InterPro" id="IPR056818">
    <property type="entry name" value="GlmU/GlgC-like_hexapep"/>
</dbReference>
<dbReference type="SUPFAM" id="SSF51161">
    <property type="entry name" value="Trimeric LpxA-like enzymes"/>
    <property type="match status" value="1"/>
</dbReference>
<accession>Q8KAU6</accession>
<name>Q8KAU6_CHLTE</name>
<dbReference type="eggNOG" id="COG1208">
    <property type="taxonomic scope" value="Bacteria"/>
</dbReference>
<dbReference type="EMBL" id="AE006470">
    <property type="protein sequence ID" value="AAM73273.1"/>
    <property type="molecule type" value="Genomic_DNA"/>
</dbReference>
<dbReference type="GO" id="GO:0016779">
    <property type="term" value="F:nucleotidyltransferase activity"/>
    <property type="evidence" value="ECO:0007669"/>
    <property type="project" value="UniProtKB-KW"/>
</dbReference>
<dbReference type="InterPro" id="IPR005835">
    <property type="entry name" value="NTP_transferase_dom"/>
</dbReference>
<dbReference type="InterPro" id="IPR050486">
    <property type="entry name" value="Mannose-1P_guanyltransferase"/>
</dbReference>
<organism evidence="3 4">
    <name type="scientific">Chlorobaculum tepidum (strain ATCC 49652 / DSM 12025 / NBRC 103806 / TLS)</name>
    <name type="common">Chlorobium tepidum</name>
    <dbReference type="NCBI Taxonomy" id="194439"/>
    <lineage>
        <taxon>Bacteria</taxon>
        <taxon>Pseudomonadati</taxon>
        <taxon>Chlorobiota</taxon>
        <taxon>Chlorobiia</taxon>
        <taxon>Chlorobiales</taxon>
        <taxon>Chlorobiaceae</taxon>
        <taxon>Chlorobaculum</taxon>
    </lineage>
</organism>
<dbReference type="Gene3D" id="2.160.10.10">
    <property type="entry name" value="Hexapeptide repeat proteins"/>
    <property type="match status" value="1"/>
</dbReference>
<dbReference type="STRING" id="194439.CT2056"/>
<dbReference type="EnsemblBacteria" id="AAM73273">
    <property type="protein sequence ID" value="AAM73273"/>
    <property type="gene ID" value="CT2056"/>
</dbReference>
<dbReference type="Gene3D" id="3.90.550.10">
    <property type="entry name" value="Spore Coat Polysaccharide Biosynthesis Protein SpsA, Chain A"/>
    <property type="match status" value="1"/>
</dbReference>
<evidence type="ECO:0000259" key="1">
    <source>
        <dbReference type="Pfam" id="PF00483"/>
    </source>
</evidence>
<reference evidence="3 4" key="1">
    <citation type="journal article" date="2002" name="Proc. Natl. Acad. Sci. U.S.A.">
        <title>The complete genome sequence of Chlorobium tepidum TLS, a photosynthetic, anaerobic, green-sulfur bacterium.</title>
        <authorList>
            <person name="Eisen J.A."/>
            <person name="Nelson K.E."/>
            <person name="Paulsen I.T."/>
            <person name="Heidelberg J.F."/>
            <person name="Wu M."/>
            <person name="Dodson R.J."/>
            <person name="Deboy R."/>
            <person name="Gwinn M.L."/>
            <person name="Nelson W.C."/>
            <person name="Haft D.H."/>
            <person name="Hickey E.K."/>
            <person name="Peterson J.D."/>
            <person name="Durkin A.S."/>
            <person name="Kolonay J.L."/>
            <person name="Yang F."/>
            <person name="Holt I."/>
            <person name="Umayam L.A."/>
            <person name="Mason T."/>
            <person name="Brenner M."/>
            <person name="Shea T.P."/>
            <person name="Parksey D."/>
            <person name="Nierman W.C."/>
            <person name="Feldblyum T.V."/>
            <person name="Hansen C.L."/>
            <person name="Craven M.B."/>
            <person name="Radune D."/>
            <person name="Vamathevan J."/>
            <person name="Khouri H."/>
            <person name="White O."/>
            <person name="Gruber T.M."/>
            <person name="Ketchum K.A."/>
            <person name="Venter J.C."/>
            <person name="Tettelin H."/>
            <person name="Bryant D.A."/>
            <person name="Fraser C.M."/>
        </authorList>
    </citation>
    <scope>NUCLEOTIDE SEQUENCE [LARGE SCALE GENOMIC DNA]</scope>
    <source>
        <strain evidence="4">ATCC 49652 / DSM 12025 / NBRC 103806 / TLS</strain>
    </source>
</reference>
<dbReference type="Pfam" id="PF24894">
    <property type="entry name" value="Hexapep_GlmU"/>
    <property type="match status" value="1"/>
</dbReference>
<keyword evidence="4" id="KW-1185">Reference proteome</keyword>
<proteinExistence type="predicted"/>
<dbReference type="Pfam" id="PF00483">
    <property type="entry name" value="NTP_transferase"/>
    <property type="match status" value="1"/>
</dbReference>
<dbReference type="Proteomes" id="UP000001007">
    <property type="component" value="Chromosome"/>
</dbReference>
<gene>
    <name evidence="3" type="ordered locus">CT2056</name>
</gene>
<sequence>MNAFVLAAGFGTRLQPLTDTMPKPLVPVLNVPSLCYSLFLLKEAGIRKAIINIHHHTESLRQFFDRHDFGSLEIVLSEEREILGTGGGLKKCEHLLDGEEFVLINSDIISDINLRSLIDAHQRSGCGGTLALYETPLAAQIGYIGVRDGLVLDFRNQRGTGLSSSFIYTGTAVFNPEIFRHLKTEFSGIVETGFYGLADNGRLALFEHRGLWQDIGTLPNFYRANLDDNLRILQLAGRIQREIGFFPHMISDDASINPEAHVENSVLGANCAIAAEAIVEHSVLLPGTIIERGETLRNAIAAPGIRIPL</sequence>
<dbReference type="AlphaFoldDB" id="Q8KAU6"/>
<dbReference type="PANTHER" id="PTHR22572">
    <property type="entry name" value="SUGAR-1-PHOSPHATE GUANYL TRANSFERASE"/>
    <property type="match status" value="1"/>
</dbReference>
<dbReference type="HOGENOM" id="CLU_029499_2_1_10"/>